<dbReference type="Proteomes" id="UP000516148">
    <property type="component" value="Chromosome"/>
</dbReference>
<evidence type="ECO:0000313" key="2">
    <source>
        <dbReference type="Proteomes" id="UP000516148"/>
    </source>
</evidence>
<organism evidence="1 2">
    <name type="scientific">Sphingomonas alpina</name>
    <dbReference type="NCBI Taxonomy" id="653931"/>
    <lineage>
        <taxon>Bacteria</taxon>
        <taxon>Pseudomonadati</taxon>
        <taxon>Pseudomonadota</taxon>
        <taxon>Alphaproteobacteria</taxon>
        <taxon>Sphingomonadales</taxon>
        <taxon>Sphingomonadaceae</taxon>
        <taxon>Sphingomonas</taxon>
    </lineage>
</organism>
<dbReference type="InterPro" id="IPR011013">
    <property type="entry name" value="Gal_mutarotase_sf_dom"/>
</dbReference>
<dbReference type="Gene3D" id="2.70.98.10">
    <property type="match status" value="1"/>
</dbReference>
<dbReference type="InterPro" id="IPR037481">
    <property type="entry name" value="LacX"/>
</dbReference>
<name>A0A7H0LHN1_9SPHN</name>
<dbReference type="InterPro" id="IPR008183">
    <property type="entry name" value="Aldose_1/G6P_1-epimerase"/>
</dbReference>
<protein>
    <submittedName>
        <fullName evidence="1">Aldose 1-epimerase family protein</fullName>
    </submittedName>
</protein>
<accession>A0A7H0LHN1</accession>
<dbReference type="EMBL" id="CP061038">
    <property type="protein sequence ID" value="QNQ09184.1"/>
    <property type="molecule type" value="Genomic_DNA"/>
</dbReference>
<dbReference type="KEGG" id="spap:H3Z74_21325"/>
<dbReference type="Pfam" id="PF01263">
    <property type="entry name" value="Aldose_epim"/>
    <property type="match status" value="1"/>
</dbReference>
<dbReference type="PANTHER" id="PTHR11122">
    <property type="entry name" value="APOSPORY-ASSOCIATED PROTEIN C-RELATED"/>
    <property type="match status" value="1"/>
</dbReference>
<sequence length="293" mass="32555">MTETALVQIAGDGLSAAIEPYGAELTWLRDADGRDLMTDADPAFWTGHAPILFPIVGRVSDDVIRVDGAEYPMPKHGFARRTEFALVRQEASRATFRLVDSSDMQDNYPFHFLLEIDFAIVGATLTMTARIGNTGDVAMPASFGWHPAFAWPLPYGLDRADHRIRFEQDEPGQLKQITEAGFLAAEERPSPVEGDTLVLCDTLFDHDALVWNPIRSQRLSYGGSTGPQLDIEFPDTPMLGIWTKPGAHYVCVEPWHGIADPEGYDGEFRAKPGIFELAPREERQIVMRVTLVP</sequence>
<reference evidence="1 2" key="1">
    <citation type="submission" date="2020-09" db="EMBL/GenBank/DDBJ databases">
        <title>Sphingomonas sp., a new species isolated from pork steak.</title>
        <authorList>
            <person name="Heidler von Heilborn D."/>
        </authorList>
    </citation>
    <scope>NUCLEOTIDE SEQUENCE [LARGE SCALE GENOMIC DNA]</scope>
    <source>
        <strain evidence="2">S8-3T</strain>
    </source>
</reference>
<dbReference type="GO" id="GO:0016853">
    <property type="term" value="F:isomerase activity"/>
    <property type="evidence" value="ECO:0007669"/>
    <property type="project" value="InterPro"/>
</dbReference>
<proteinExistence type="predicted"/>
<dbReference type="CDD" id="cd09024">
    <property type="entry name" value="Aldose_epim_lacX"/>
    <property type="match status" value="1"/>
</dbReference>
<dbReference type="PANTHER" id="PTHR11122:SF13">
    <property type="entry name" value="GLUCOSE-6-PHOSPHATE 1-EPIMERASE"/>
    <property type="match status" value="1"/>
</dbReference>
<dbReference type="GO" id="GO:0005975">
    <property type="term" value="P:carbohydrate metabolic process"/>
    <property type="evidence" value="ECO:0007669"/>
    <property type="project" value="InterPro"/>
</dbReference>
<keyword evidence="2" id="KW-1185">Reference proteome</keyword>
<gene>
    <name evidence="1" type="ORF">H3Z74_21325</name>
</gene>
<dbReference type="GO" id="GO:0030246">
    <property type="term" value="F:carbohydrate binding"/>
    <property type="evidence" value="ECO:0007669"/>
    <property type="project" value="InterPro"/>
</dbReference>
<evidence type="ECO:0000313" key="1">
    <source>
        <dbReference type="EMBL" id="QNQ09184.1"/>
    </source>
</evidence>
<dbReference type="RefSeq" id="WP_187761505.1">
    <property type="nucleotide sequence ID" value="NZ_CP061038.1"/>
</dbReference>
<dbReference type="SUPFAM" id="SSF74650">
    <property type="entry name" value="Galactose mutarotase-like"/>
    <property type="match status" value="1"/>
</dbReference>
<dbReference type="InterPro" id="IPR014718">
    <property type="entry name" value="GH-type_carb-bd"/>
</dbReference>
<dbReference type="AlphaFoldDB" id="A0A7H0LHN1"/>